<proteinExistence type="predicted"/>
<dbReference type="EMBL" id="JANSUY010000025">
    <property type="protein sequence ID" value="MCR9017255.1"/>
    <property type="molecule type" value="Genomic_DNA"/>
</dbReference>
<dbReference type="RefSeq" id="WP_258425095.1">
    <property type="nucleotide sequence ID" value="NZ_JANSUY010000025.1"/>
</dbReference>
<evidence type="ECO:0000313" key="1">
    <source>
        <dbReference type="EMBL" id="MCR9017255.1"/>
    </source>
</evidence>
<reference evidence="1" key="1">
    <citation type="submission" date="2022-08" db="EMBL/GenBank/DDBJ databases">
        <authorList>
            <person name="Zhang D."/>
        </authorList>
    </citation>
    <scope>NUCLEOTIDE SEQUENCE</scope>
    <source>
        <strain evidence="1">XJ19-11</strain>
    </source>
</reference>
<accession>A0A9X2T4B0</accession>
<protein>
    <submittedName>
        <fullName evidence="1">Uncharacterized protein</fullName>
    </submittedName>
</protein>
<gene>
    <name evidence="1" type="ORF">NU887_19630</name>
</gene>
<sequence>MSKKLFLLCPLIHGEVYLRNRFGNESFFMTALGSVFDFHNKAYADSLIHLLLQEDITEIFHVHDINSPLLRSIVNEEVTYNSISHQFLSELYKENYCDIIQEPNKVASLALIHMKHQVNLFLRHPRLSAIIIENKISIQGLLSQIDKRKSIQFDIQMDFQQL</sequence>
<evidence type="ECO:0000313" key="2">
    <source>
        <dbReference type="Proteomes" id="UP001142175"/>
    </source>
</evidence>
<organism evidence="1 2">
    <name type="scientific">Aquiflexum gelatinilyticum</name>
    <dbReference type="NCBI Taxonomy" id="2961943"/>
    <lineage>
        <taxon>Bacteria</taxon>
        <taxon>Pseudomonadati</taxon>
        <taxon>Bacteroidota</taxon>
        <taxon>Cytophagia</taxon>
        <taxon>Cytophagales</taxon>
        <taxon>Cyclobacteriaceae</taxon>
        <taxon>Aquiflexum</taxon>
    </lineage>
</organism>
<name>A0A9X2T4B0_9BACT</name>
<comment type="caution">
    <text evidence="1">The sequence shown here is derived from an EMBL/GenBank/DDBJ whole genome shotgun (WGS) entry which is preliminary data.</text>
</comment>
<dbReference type="AlphaFoldDB" id="A0A9X2T4B0"/>
<keyword evidence="2" id="KW-1185">Reference proteome</keyword>
<dbReference type="Proteomes" id="UP001142175">
    <property type="component" value="Unassembled WGS sequence"/>
</dbReference>